<reference evidence="16 17" key="1">
    <citation type="submission" date="2014-04" db="EMBL/GenBank/DDBJ databases">
        <title>Draft genome sequence of Bacillus azotoformans MEV2011, a (co-) denitrifying strain unable to grow in the presence of oxygen.</title>
        <authorList>
            <person name="Nielsen M."/>
            <person name="Schreiber L."/>
            <person name="Finster K."/>
            <person name="Schramm A."/>
        </authorList>
    </citation>
    <scope>NUCLEOTIDE SEQUENCE [LARGE SCALE GENOMIC DNA]</scope>
    <source>
        <strain evidence="16 17">MEV2011</strain>
    </source>
</reference>
<feature type="binding site" description="axial binding residue" evidence="13">
    <location>
        <position position="67"/>
    </location>
    <ligand>
        <name>heme b</name>
        <dbReference type="ChEBI" id="CHEBI:60344"/>
        <label>1</label>
    </ligand>
    <ligandPart>
        <name>Fe</name>
        <dbReference type="ChEBI" id="CHEBI:18248"/>
    </ligandPart>
</feature>
<dbReference type="GO" id="GO:0019645">
    <property type="term" value="P:anaerobic electron transport chain"/>
    <property type="evidence" value="ECO:0007669"/>
    <property type="project" value="TreeGrafter"/>
</dbReference>
<comment type="caution">
    <text evidence="16">The sequence shown here is derived from an EMBL/GenBank/DDBJ whole genome shotgun (WGS) entry which is preliminary data.</text>
</comment>
<dbReference type="OrthoDB" id="9788113at2"/>
<dbReference type="Proteomes" id="UP000027936">
    <property type="component" value="Unassembled WGS sequence"/>
</dbReference>
<feature type="transmembrane region" description="Helical" evidence="14">
    <location>
        <begin position="6"/>
        <end position="27"/>
    </location>
</feature>
<dbReference type="GO" id="GO:0042128">
    <property type="term" value="P:nitrate assimilation"/>
    <property type="evidence" value="ECO:0007669"/>
    <property type="project" value="UniProtKB-KW"/>
</dbReference>
<dbReference type="RefSeq" id="WP_035192757.1">
    <property type="nucleotide sequence ID" value="NZ_JJRY01000001.1"/>
</dbReference>
<evidence type="ECO:0000256" key="1">
    <source>
        <dbReference type="ARBA" id="ARBA00004651"/>
    </source>
</evidence>
<comment type="subcellular location">
    <subcellularLocation>
        <location evidence="1">Cell membrane</location>
        <topology evidence="1">Multi-pass membrane protein</topology>
    </subcellularLocation>
</comment>
<dbReference type="GO" id="GO:0020037">
    <property type="term" value="F:heme binding"/>
    <property type="evidence" value="ECO:0007669"/>
    <property type="project" value="TreeGrafter"/>
</dbReference>
<dbReference type="Gene3D" id="1.20.950.20">
    <property type="entry name" value="Transmembrane di-heme cytochromes, Chain C"/>
    <property type="match status" value="1"/>
</dbReference>
<dbReference type="InterPro" id="IPR003816">
    <property type="entry name" value="Nitrate_red_gam"/>
</dbReference>
<keyword evidence="5 14" id="KW-0812">Transmembrane</keyword>
<accession>A0A072P4E2</accession>
<feature type="transmembrane region" description="Helical" evidence="14">
    <location>
        <begin position="48"/>
        <end position="73"/>
    </location>
</feature>
<evidence type="ECO:0000256" key="13">
    <source>
        <dbReference type="PIRSR" id="PIRSR603816-1"/>
    </source>
</evidence>
<dbReference type="PATRIC" id="fig|1348973.3.peg.365"/>
<evidence type="ECO:0000259" key="15">
    <source>
        <dbReference type="Pfam" id="PF02665"/>
    </source>
</evidence>
<dbReference type="PANTHER" id="PTHR30598:SF3">
    <property type="entry name" value="RESPIRATORY NITRATE REDUCTASE 1 GAMMA CHAIN"/>
    <property type="match status" value="1"/>
</dbReference>
<dbReference type="GO" id="GO:0005886">
    <property type="term" value="C:plasma membrane"/>
    <property type="evidence" value="ECO:0007669"/>
    <property type="project" value="UniProtKB-SubCell"/>
</dbReference>
<evidence type="ECO:0000256" key="3">
    <source>
        <dbReference type="ARBA" id="ARBA00022475"/>
    </source>
</evidence>
<evidence type="ECO:0000256" key="12">
    <source>
        <dbReference type="ARBA" id="ARBA00023136"/>
    </source>
</evidence>
<evidence type="ECO:0000256" key="7">
    <source>
        <dbReference type="ARBA" id="ARBA00022982"/>
    </source>
</evidence>
<evidence type="ECO:0000313" key="16">
    <source>
        <dbReference type="EMBL" id="KEF40350.1"/>
    </source>
</evidence>
<evidence type="ECO:0000256" key="9">
    <source>
        <dbReference type="ARBA" id="ARBA00023002"/>
    </source>
</evidence>
<feature type="transmembrane region" description="Helical" evidence="14">
    <location>
        <begin position="93"/>
        <end position="112"/>
    </location>
</feature>
<feature type="transmembrane region" description="Helical" evidence="14">
    <location>
        <begin position="184"/>
        <end position="203"/>
    </location>
</feature>
<keyword evidence="12 14" id="KW-0472">Membrane</keyword>
<evidence type="ECO:0000256" key="6">
    <source>
        <dbReference type="ARBA" id="ARBA00022723"/>
    </source>
</evidence>
<evidence type="ECO:0000256" key="4">
    <source>
        <dbReference type="ARBA" id="ARBA00022617"/>
    </source>
</evidence>
<feature type="binding site" description="axial binding residue" evidence="13">
    <location>
        <position position="57"/>
    </location>
    <ligand>
        <name>heme b</name>
        <dbReference type="ChEBI" id="CHEBI:60344"/>
        <label>1</label>
    </ligand>
    <ligandPart>
        <name>Fe</name>
        <dbReference type="ChEBI" id="CHEBI:18248"/>
    </ligandPart>
</feature>
<dbReference type="EC" id="1.7.99.4" evidence="16"/>
<dbReference type="GO" id="GO:0046872">
    <property type="term" value="F:metal ion binding"/>
    <property type="evidence" value="ECO:0007669"/>
    <property type="project" value="UniProtKB-KW"/>
</dbReference>
<dbReference type="InterPro" id="IPR051936">
    <property type="entry name" value="Heme-iron_electron_transfer"/>
</dbReference>
<dbReference type="GO" id="GO:0008940">
    <property type="term" value="F:nitrate reductase activity"/>
    <property type="evidence" value="ECO:0007669"/>
    <property type="project" value="InterPro"/>
</dbReference>
<keyword evidence="4 13" id="KW-0349">Heme</keyword>
<organism evidence="16 17">
    <name type="scientific">Schinkia azotoformans MEV2011</name>
    <dbReference type="NCBI Taxonomy" id="1348973"/>
    <lineage>
        <taxon>Bacteria</taxon>
        <taxon>Bacillati</taxon>
        <taxon>Bacillota</taxon>
        <taxon>Bacilli</taxon>
        <taxon>Bacillales</taxon>
        <taxon>Bacillaceae</taxon>
        <taxon>Calidifontibacillus/Schinkia group</taxon>
        <taxon>Schinkia</taxon>
    </lineage>
</organism>
<gene>
    <name evidence="16" type="ORF">M670_00376</name>
</gene>
<dbReference type="Pfam" id="PF02665">
    <property type="entry name" value="Nitrate_red_gam"/>
    <property type="match status" value="1"/>
</dbReference>
<sequence>MTAFDYFLWVIIPYLSLTIFVVGHIHRYNHDQYGWGAKSSQFLQKDNLLKWGSILFHYGVIFVFFGHVAGVLIPKGFYDVIGVSEHMYHFGALWFGGAAGLAMVIGGALLTIRRVNSTRLKKQSSIMDIVVLLILGVVTVIGFSNTVGYTASGGTFDYRAVIGPWFRGILTFRPYPELMASAPLGFQLHILAAFVLFAVWPYTRLVHVWSLPLEYLSRKYIVYRKMNPKKAVKYEERN</sequence>
<evidence type="ECO:0000313" key="17">
    <source>
        <dbReference type="Proteomes" id="UP000027936"/>
    </source>
</evidence>
<keyword evidence="10 13" id="KW-0408">Iron</keyword>
<dbReference type="EMBL" id="JJRY01000001">
    <property type="protein sequence ID" value="KEF40350.1"/>
    <property type="molecule type" value="Genomic_DNA"/>
</dbReference>
<keyword evidence="7" id="KW-0249">Electron transport</keyword>
<evidence type="ECO:0000256" key="5">
    <source>
        <dbReference type="ARBA" id="ARBA00022692"/>
    </source>
</evidence>
<feature type="binding site" description="axial binding residue" evidence="13">
    <location>
        <position position="207"/>
    </location>
    <ligand>
        <name>heme b</name>
        <dbReference type="ChEBI" id="CHEBI:60344"/>
        <label>1</label>
    </ligand>
    <ligandPart>
        <name>Fe</name>
        <dbReference type="ChEBI" id="CHEBI:18248"/>
    </ligandPart>
</feature>
<dbReference type="PANTHER" id="PTHR30598">
    <property type="entry name" value="NITRATE REDUCTASE PRIVATE CHAPERONE, REDOX ENZYME MATURATION PROTEIN REMP FAMILY"/>
    <property type="match status" value="1"/>
</dbReference>
<feature type="transmembrane region" description="Helical" evidence="14">
    <location>
        <begin position="124"/>
        <end position="143"/>
    </location>
</feature>
<evidence type="ECO:0000256" key="11">
    <source>
        <dbReference type="ARBA" id="ARBA00023063"/>
    </source>
</evidence>
<dbReference type="GO" id="GO:0009055">
    <property type="term" value="F:electron transfer activity"/>
    <property type="evidence" value="ECO:0007669"/>
    <property type="project" value="TreeGrafter"/>
</dbReference>
<dbReference type="GO" id="GO:0009325">
    <property type="term" value="C:nitrate reductase complex"/>
    <property type="evidence" value="ECO:0007669"/>
    <property type="project" value="InterPro"/>
</dbReference>
<feature type="domain" description="NarG-like" evidence="15">
    <location>
        <begin position="6"/>
        <end position="225"/>
    </location>
</feature>
<dbReference type="NCBIfam" id="TIGR00351">
    <property type="entry name" value="narI"/>
    <property type="match status" value="1"/>
</dbReference>
<keyword evidence="3" id="KW-1003">Cell membrane</keyword>
<protein>
    <submittedName>
        <fullName evidence="16">Respiratory nitrate reductase gamma subunit</fullName>
        <ecNumber evidence="16">1.7.99.4</ecNumber>
    </submittedName>
</protein>
<keyword evidence="2" id="KW-0813">Transport</keyword>
<keyword evidence="11" id="KW-0534">Nitrate assimilation</keyword>
<feature type="binding site" description="axial binding residue" evidence="13">
    <location>
        <position position="189"/>
    </location>
    <ligand>
        <name>heme b</name>
        <dbReference type="ChEBI" id="CHEBI:60344"/>
        <label>1</label>
    </ligand>
    <ligandPart>
        <name>Fe</name>
        <dbReference type="ChEBI" id="CHEBI:18248"/>
    </ligandPart>
</feature>
<dbReference type="InterPro" id="IPR023234">
    <property type="entry name" value="NarG-like_domain"/>
</dbReference>
<evidence type="ECO:0000256" key="14">
    <source>
        <dbReference type="SAM" id="Phobius"/>
    </source>
</evidence>
<dbReference type="AlphaFoldDB" id="A0A072P4E2"/>
<keyword evidence="6" id="KW-0479">Metal-binding</keyword>
<name>A0A072P4E2_SCHAZ</name>
<proteinExistence type="predicted"/>
<evidence type="ECO:0000256" key="10">
    <source>
        <dbReference type="ARBA" id="ARBA00023004"/>
    </source>
</evidence>
<dbReference type="SUPFAM" id="SSF103501">
    <property type="entry name" value="Respiratory nitrate reductase 1 gamma chain"/>
    <property type="match status" value="1"/>
</dbReference>
<dbReference type="InterPro" id="IPR036197">
    <property type="entry name" value="NarG-like_sf"/>
</dbReference>
<keyword evidence="9 16" id="KW-0560">Oxidoreductase</keyword>
<keyword evidence="8 14" id="KW-1133">Transmembrane helix</keyword>
<evidence type="ECO:0000256" key="2">
    <source>
        <dbReference type="ARBA" id="ARBA00022448"/>
    </source>
</evidence>
<evidence type="ECO:0000256" key="8">
    <source>
        <dbReference type="ARBA" id="ARBA00022989"/>
    </source>
</evidence>
<dbReference type="FunFam" id="1.20.950.20:FF:000001">
    <property type="entry name" value="Respiratory nitrate reductase subunit gamma"/>
    <property type="match status" value="1"/>
</dbReference>